<dbReference type="Proteomes" id="UP000663824">
    <property type="component" value="Unassembled WGS sequence"/>
</dbReference>
<dbReference type="SMART" id="SM00577">
    <property type="entry name" value="CPDc"/>
    <property type="match status" value="1"/>
</dbReference>
<evidence type="ECO:0000256" key="1">
    <source>
        <dbReference type="ARBA" id="ARBA00004434"/>
    </source>
</evidence>
<dbReference type="Gene3D" id="3.40.50.1000">
    <property type="entry name" value="HAD superfamily/HAD-like"/>
    <property type="match status" value="1"/>
</dbReference>
<evidence type="ECO:0000259" key="14">
    <source>
        <dbReference type="PROSITE" id="PS50969"/>
    </source>
</evidence>
<feature type="domain" description="FCP1 homology" evidence="14">
    <location>
        <begin position="187"/>
        <end position="332"/>
    </location>
</feature>
<dbReference type="GO" id="GO:0005744">
    <property type="term" value="C:TIM23 mitochondrial import inner membrane translocase complex"/>
    <property type="evidence" value="ECO:0007669"/>
    <property type="project" value="UniProtKB-UniRule"/>
</dbReference>
<organism evidence="15 16">
    <name type="scientific">Rotaria magnacalcarata</name>
    <dbReference type="NCBI Taxonomy" id="392030"/>
    <lineage>
        <taxon>Eukaryota</taxon>
        <taxon>Metazoa</taxon>
        <taxon>Spiralia</taxon>
        <taxon>Gnathifera</taxon>
        <taxon>Rotifera</taxon>
        <taxon>Eurotatoria</taxon>
        <taxon>Bdelloidea</taxon>
        <taxon>Philodinida</taxon>
        <taxon>Philodinidae</taxon>
        <taxon>Rotaria</taxon>
    </lineage>
</organism>
<sequence length="398" mass="46330">MFSALRSRIFCQTCGSIPRSLKLLEHQSLKINNRTYKLSAIYFQQQTPNDASSSSPSSSAKLSSFMGDNENKTPFIFSKTSKDPKYTTNQTDEEKREREAKAAWDVRMLKYTSYFLGVWLVSTIGYIILVWGAPQIDQDGNLVRDQYSDLPSWKQYMKRSFRGIIDYWQTIKDPTSDKLLPDPLPAPYQPKYTLVIEMSGVLLNPEWAYNTGWRYKKRPGLDYFLKEIGYPVYEVVIYTKETPWGAASVIQNMDGDHRIMYSLFRENTRFINGTHVKDLACLNRDLKKIIFLDWDENSYQLQPRNALHRFKKWDGNDDDRQLIHLATFLRMIAASGVEDVRDVLDHYNQETDPIETFLIRQQKLLEIEEQKRQRAATQNSPVKQSAGLFSSLLGSKRF</sequence>
<dbReference type="InterPro" id="IPR023214">
    <property type="entry name" value="HAD_sf"/>
</dbReference>
<dbReference type="InterPro" id="IPR036412">
    <property type="entry name" value="HAD-like_sf"/>
</dbReference>
<keyword evidence="10 12" id="KW-0496">Mitochondrion</keyword>
<feature type="transmembrane region" description="Helical" evidence="12">
    <location>
        <begin position="114"/>
        <end position="133"/>
    </location>
</feature>
<evidence type="ECO:0000256" key="11">
    <source>
        <dbReference type="ARBA" id="ARBA00023136"/>
    </source>
</evidence>
<comment type="similarity">
    <text evidence="2 12">Belongs to the TIM50 family.</text>
</comment>
<dbReference type="FunFam" id="3.40.50.1000:FF:000019">
    <property type="entry name" value="Mitochondrial import inner membrane translocase subunit TIM50"/>
    <property type="match status" value="1"/>
</dbReference>
<evidence type="ECO:0000256" key="3">
    <source>
        <dbReference type="ARBA" id="ARBA00022448"/>
    </source>
</evidence>
<evidence type="ECO:0000313" key="15">
    <source>
        <dbReference type="EMBL" id="CAF2135471.1"/>
    </source>
</evidence>
<dbReference type="InterPro" id="IPR004274">
    <property type="entry name" value="FCP1_dom"/>
</dbReference>
<proteinExistence type="inferred from homology"/>
<evidence type="ECO:0000256" key="10">
    <source>
        <dbReference type="ARBA" id="ARBA00023128"/>
    </source>
</evidence>
<name>A0A816WL48_9BILA</name>
<evidence type="ECO:0000313" key="16">
    <source>
        <dbReference type="Proteomes" id="UP000663824"/>
    </source>
</evidence>
<dbReference type="PROSITE" id="PS50969">
    <property type="entry name" value="FCP1"/>
    <property type="match status" value="1"/>
</dbReference>
<dbReference type="EMBL" id="CAJNRE010015262">
    <property type="protein sequence ID" value="CAF2135471.1"/>
    <property type="molecule type" value="Genomic_DNA"/>
</dbReference>
<keyword evidence="4 12" id="KW-0812">Transmembrane</keyword>
<keyword evidence="11 12" id="KW-0472">Membrane</keyword>
<comment type="subunit">
    <text evidence="12">Component of the TIM23 complex.</text>
</comment>
<dbReference type="PANTHER" id="PTHR12210">
    <property type="entry name" value="DULLARD PROTEIN PHOSPHATASE"/>
    <property type="match status" value="1"/>
</dbReference>
<keyword evidence="6 12" id="KW-0653">Protein transport</keyword>
<dbReference type="SUPFAM" id="SSF56784">
    <property type="entry name" value="HAD-like"/>
    <property type="match status" value="1"/>
</dbReference>
<dbReference type="Pfam" id="PF03031">
    <property type="entry name" value="NIF"/>
    <property type="match status" value="1"/>
</dbReference>
<comment type="subcellular location">
    <subcellularLocation>
        <location evidence="1 12">Mitochondrion inner membrane</location>
        <topology evidence="1 12">Single-pass membrane protein</topology>
    </subcellularLocation>
</comment>
<protein>
    <recommendedName>
        <fullName evidence="12">Mitochondrial import inner membrane translocase subunit TIM50</fullName>
    </recommendedName>
</protein>
<comment type="function">
    <text evidence="12">Essential component of the TIM23 complex, a complex that mediates the translocation of transit peptide-containing proteins across the mitochondrial inner membrane.</text>
</comment>
<dbReference type="AlphaFoldDB" id="A0A816WL48"/>
<dbReference type="CDD" id="cd07521">
    <property type="entry name" value="HAD_FCP1-like"/>
    <property type="match status" value="1"/>
</dbReference>
<evidence type="ECO:0000256" key="6">
    <source>
        <dbReference type="ARBA" id="ARBA00022927"/>
    </source>
</evidence>
<evidence type="ECO:0000256" key="8">
    <source>
        <dbReference type="ARBA" id="ARBA00022989"/>
    </source>
</evidence>
<dbReference type="GO" id="GO:0015031">
    <property type="term" value="P:protein transport"/>
    <property type="evidence" value="ECO:0007669"/>
    <property type="project" value="UniProtKB-KW"/>
</dbReference>
<keyword evidence="8 12" id="KW-1133">Transmembrane helix</keyword>
<evidence type="ECO:0000256" key="7">
    <source>
        <dbReference type="ARBA" id="ARBA00022946"/>
    </source>
</evidence>
<evidence type="ECO:0000256" key="12">
    <source>
        <dbReference type="RuleBase" id="RU365079"/>
    </source>
</evidence>
<evidence type="ECO:0000256" key="13">
    <source>
        <dbReference type="SAM" id="MobiDB-lite"/>
    </source>
</evidence>
<comment type="caution">
    <text evidence="15">The sequence shown here is derived from an EMBL/GenBank/DDBJ whole genome shotgun (WGS) entry which is preliminary data.</text>
</comment>
<keyword evidence="7 12" id="KW-0809">Transit peptide</keyword>
<evidence type="ECO:0000256" key="5">
    <source>
        <dbReference type="ARBA" id="ARBA00022792"/>
    </source>
</evidence>
<keyword evidence="5" id="KW-0999">Mitochondrion inner membrane</keyword>
<reference evidence="15" key="1">
    <citation type="submission" date="2021-02" db="EMBL/GenBank/DDBJ databases">
        <authorList>
            <person name="Nowell W R."/>
        </authorList>
    </citation>
    <scope>NUCLEOTIDE SEQUENCE</scope>
</reference>
<dbReference type="InterPro" id="IPR050365">
    <property type="entry name" value="TIM50"/>
</dbReference>
<evidence type="ECO:0000256" key="4">
    <source>
        <dbReference type="ARBA" id="ARBA00022692"/>
    </source>
</evidence>
<keyword evidence="9 12" id="KW-0811">Translocation</keyword>
<accession>A0A816WL48</accession>
<keyword evidence="3 12" id="KW-0813">Transport</keyword>
<evidence type="ECO:0000256" key="9">
    <source>
        <dbReference type="ARBA" id="ARBA00023010"/>
    </source>
</evidence>
<gene>
    <name evidence="15" type="ORF">MBJ925_LOCUS28500</name>
</gene>
<evidence type="ECO:0000256" key="2">
    <source>
        <dbReference type="ARBA" id="ARBA00006344"/>
    </source>
</evidence>
<feature type="region of interest" description="Disordered" evidence="13">
    <location>
        <begin position="74"/>
        <end position="97"/>
    </location>
</feature>